<comment type="caution">
    <text evidence="1">The sequence shown here is derived from an EMBL/GenBank/DDBJ whole genome shotgun (WGS) entry which is preliminary data.</text>
</comment>
<proteinExistence type="predicted"/>
<sequence length="66" mass="7072">MEIGIGGSIPCVATFERRFQEAALLVTGIEDPYCRAHGPDESLHLADFTRTCLAEALLLGRLGGVL</sequence>
<dbReference type="AlphaFoldDB" id="A0A919IJ67"/>
<evidence type="ECO:0000313" key="2">
    <source>
        <dbReference type="Proteomes" id="UP000619479"/>
    </source>
</evidence>
<evidence type="ECO:0000313" key="1">
    <source>
        <dbReference type="EMBL" id="GID65342.1"/>
    </source>
</evidence>
<keyword evidence="2" id="KW-1185">Reference proteome</keyword>
<reference evidence="1" key="1">
    <citation type="submission" date="2021-01" db="EMBL/GenBank/DDBJ databases">
        <title>Whole genome shotgun sequence of Actinoplanes cyaneus NBRC 14990.</title>
        <authorList>
            <person name="Komaki H."/>
            <person name="Tamura T."/>
        </authorList>
    </citation>
    <scope>NUCLEOTIDE SEQUENCE</scope>
    <source>
        <strain evidence="1">NBRC 14990</strain>
    </source>
</reference>
<gene>
    <name evidence="1" type="ORF">Acy02nite_32230</name>
</gene>
<protein>
    <submittedName>
        <fullName evidence="1">Uncharacterized protein</fullName>
    </submittedName>
</protein>
<dbReference type="Gene3D" id="3.40.630.10">
    <property type="entry name" value="Zn peptidases"/>
    <property type="match status" value="1"/>
</dbReference>
<dbReference type="Proteomes" id="UP000619479">
    <property type="component" value="Unassembled WGS sequence"/>
</dbReference>
<organism evidence="1 2">
    <name type="scientific">Actinoplanes cyaneus</name>
    <dbReference type="NCBI Taxonomy" id="52696"/>
    <lineage>
        <taxon>Bacteria</taxon>
        <taxon>Bacillati</taxon>
        <taxon>Actinomycetota</taxon>
        <taxon>Actinomycetes</taxon>
        <taxon>Micromonosporales</taxon>
        <taxon>Micromonosporaceae</taxon>
        <taxon>Actinoplanes</taxon>
    </lineage>
</organism>
<accession>A0A919IJ67</accession>
<name>A0A919IJ67_9ACTN</name>
<dbReference type="EMBL" id="BOMH01000024">
    <property type="protein sequence ID" value="GID65342.1"/>
    <property type="molecule type" value="Genomic_DNA"/>
</dbReference>